<dbReference type="AlphaFoldDB" id="A0A158JYI3"/>
<keyword evidence="2" id="KW-1185">Reference proteome</keyword>
<evidence type="ECO:0000313" key="1">
    <source>
        <dbReference type="EMBL" id="SAL73916.1"/>
    </source>
</evidence>
<sequence>MGIKMGVALDSAGREWHADTYVKGQGLEPLRCERCPTPVAHQAAHTRERDDRSIYVPAYFR</sequence>
<name>A0A158JYI3_9BURK</name>
<organism evidence="1 2">
    <name type="scientific">Caballeronia choica</name>
    <dbReference type="NCBI Taxonomy" id="326476"/>
    <lineage>
        <taxon>Bacteria</taxon>
        <taxon>Pseudomonadati</taxon>
        <taxon>Pseudomonadota</taxon>
        <taxon>Betaproteobacteria</taxon>
        <taxon>Burkholderiales</taxon>
        <taxon>Burkholderiaceae</taxon>
        <taxon>Caballeronia</taxon>
    </lineage>
</organism>
<dbReference type="Proteomes" id="UP000054770">
    <property type="component" value="Unassembled WGS sequence"/>
</dbReference>
<reference evidence="1" key="1">
    <citation type="submission" date="2016-01" db="EMBL/GenBank/DDBJ databases">
        <authorList>
            <person name="Peeters C."/>
        </authorList>
    </citation>
    <scope>NUCLEOTIDE SEQUENCE [LARGE SCALE GENOMIC DNA]</scope>
    <source>
        <strain evidence="1">LMG 22940</strain>
    </source>
</reference>
<dbReference type="EMBL" id="FCON02000054">
    <property type="protein sequence ID" value="SAL73916.1"/>
    <property type="molecule type" value="Genomic_DNA"/>
</dbReference>
<proteinExistence type="predicted"/>
<protein>
    <submittedName>
        <fullName evidence="1">Uncharacterized protein</fullName>
    </submittedName>
</protein>
<accession>A0A158JYI3</accession>
<comment type="caution">
    <text evidence="1">The sequence shown here is derived from an EMBL/GenBank/DDBJ whole genome shotgun (WGS) entry which is preliminary data.</text>
</comment>
<evidence type="ECO:0000313" key="2">
    <source>
        <dbReference type="Proteomes" id="UP000054770"/>
    </source>
</evidence>
<gene>
    <name evidence="1" type="ORF">AWB68_04505</name>
</gene>